<evidence type="ECO:0000259" key="2">
    <source>
        <dbReference type="Pfam" id="PF07969"/>
    </source>
</evidence>
<accession>A0A0A6VX73</accession>
<dbReference type="PANTHER" id="PTHR22642:SF2">
    <property type="entry name" value="PROTEIN LONG AFTER FAR-RED 3"/>
    <property type="match status" value="1"/>
</dbReference>
<dbReference type="SUPFAM" id="SSF51338">
    <property type="entry name" value="Composite domain of metallo-dependent hydrolases"/>
    <property type="match status" value="1"/>
</dbReference>
<dbReference type="InterPro" id="IPR033932">
    <property type="entry name" value="YtcJ-like"/>
</dbReference>
<dbReference type="InterPro" id="IPR011059">
    <property type="entry name" value="Metal-dep_hydrolase_composite"/>
</dbReference>
<evidence type="ECO:0000313" key="4">
    <source>
        <dbReference type="Proteomes" id="UP000030466"/>
    </source>
</evidence>
<evidence type="ECO:0000256" key="1">
    <source>
        <dbReference type="SAM" id="MobiDB-lite"/>
    </source>
</evidence>
<dbReference type="Pfam" id="PF07969">
    <property type="entry name" value="Amidohydro_3"/>
    <property type="match status" value="1"/>
</dbReference>
<evidence type="ECO:0000313" key="3">
    <source>
        <dbReference type="EMBL" id="KHD98439.1"/>
    </source>
</evidence>
<dbReference type="Gene3D" id="3.20.20.140">
    <property type="entry name" value="Metal-dependent hydrolases"/>
    <property type="match status" value="1"/>
</dbReference>
<name>A0A0A6VX73_KOCRO</name>
<protein>
    <submittedName>
        <fullName evidence="3">Hydrolase</fullName>
    </submittedName>
</protein>
<dbReference type="AlphaFoldDB" id="A0A0A6VX73"/>
<dbReference type="GO" id="GO:0016810">
    <property type="term" value="F:hydrolase activity, acting on carbon-nitrogen (but not peptide) bonds"/>
    <property type="evidence" value="ECO:0007669"/>
    <property type="project" value="InterPro"/>
</dbReference>
<dbReference type="Proteomes" id="UP000030466">
    <property type="component" value="Unassembled WGS sequence"/>
</dbReference>
<keyword evidence="4" id="KW-1185">Reference proteome</keyword>
<dbReference type="SUPFAM" id="SSF51556">
    <property type="entry name" value="Metallo-dependent hydrolases"/>
    <property type="match status" value="1"/>
</dbReference>
<keyword evidence="3" id="KW-0378">Hydrolase</keyword>
<dbReference type="OrthoDB" id="3173428at2"/>
<dbReference type="EMBL" id="JSUH01000003">
    <property type="protein sequence ID" value="KHD98439.1"/>
    <property type="molecule type" value="Genomic_DNA"/>
</dbReference>
<feature type="domain" description="Amidohydrolase 3" evidence="2">
    <location>
        <begin position="46"/>
        <end position="536"/>
    </location>
</feature>
<dbReference type="CDD" id="cd01300">
    <property type="entry name" value="YtcJ_like"/>
    <property type="match status" value="1"/>
</dbReference>
<dbReference type="Gene3D" id="2.30.40.10">
    <property type="entry name" value="Urease, subunit C, domain 1"/>
    <property type="match status" value="1"/>
</dbReference>
<feature type="region of interest" description="Disordered" evidence="1">
    <location>
        <begin position="153"/>
        <end position="173"/>
    </location>
</feature>
<dbReference type="Gene3D" id="3.10.310.70">
    <property type="match status" value="1"/>
</dbReference>
<dbReference type="RefSeq" id="WP_035924506.1">
    <property type="nucleotide sequence ID" value="NZ_JSUH01000003.1"/>
</dbReference>
<gene>
    <name evidence="3" type="ORF">GY22_05220</name>
</gene>
<dbReference type="PANTHER" id="PTHR22642">
    <property type="entry name" value="IMIDAZOLONEPROPIONASE"/>
    <property type="match status" value="1"/>
</dbReference>
<dbReference type="InterPro" id="IPR013108">
    <property type="entry name" value="Amidohydro_3"/>
</dbReference>
<dbReference type="InterPro" id="IPR032466">
    <property type="entry name" value="Metal_Hydrolase"/>
</dbReference>
<reference evidence="3 4" key="1">
    <citation type="journal article" date="2003" name="Int. J. Syst. Evol. Microbiol.">
        <title>Kocuria polaris sp. nov., an orange-pigmented psychrophilic bacterium isolated from an Antarctic cyanobacterial mat sample.</title>
        <authorList>
            <person name="Reddy G.S."/>
            <person name="Prakash J.S."/>
            <person name="Prabahar V."/>
            <person name="Matsumoto G.I."/>
            <person name="Stackebrandt E."/>
            <person name="Shivaji S."/>
        </authorList>
    </citation>
    <scope>NUCLEOTIDE SEQUENCE [LARGE SCALE GENOMIC DNA]</scope>
    <source>
        <strain evidence="3 4">CMS 76or</strain>
    </source>
</reference>
<proteinExistence type="predicted"/>
<organism evidence="3 4">
    <name type="scientific">Kocuria rosea subsp. polaris</name>
    <dbReference type="NCBI Taxonomy" id="136273"/>
    <lineage>
        <taxon>Bacteria</taxon>
        <taxon>Bacillati</taxon>
        <taxon>Actinomycetota</taxon>
        <taxon>Actinomycetes</taxon>
        <taxon>Micrococcales</taxon>
        <taxon>Micrococcaceae</taxon>
        <taxon>Kocuria</taxon>
    </lineage>
</organism>
<sequence>MLDLKLVNARIFTMIDGAPVAHALGVLHGRIIGLDEDVLQLPARRTFDCEGAVVVPGFGDSHNHMAWFGQSLAELDLSGCRTLDELYDAVTGFASGLAEDAWVVGSGYDDTVMGGHPHRSDLDRCSNGRPVWLKHRSGHMCTVNTEALERTGVLDGSAPTPEGGTVVRDSEGPTGLLEEQAQKLVTALMVPYPVADLVEAIGAASSVYASEGLTHVVEAGIGAGWIGRSAVELAAYVEARRQGLLRTRVQLMASSDALHPLHCHAADRRTFGLDLGIASGFGDDRVRLGAMKIFIDGSLIGRTAAVTEPFCDHDHGTGSFQLSIEELTQRIVDAHCSGWNIAAHAIGDSAVDVALDAFAAAQQELPRSEARHRIEHAGMVRPDQLHRFASLGVTPVPQPHFLYEVGDTMADAVGAEREPWVYRHRSFLDLGVRVPGSSDRPVAAGAPLLGMQSMVLRRTSCGATMSPQERVDAETALRAYTVDAAWAAGEEDQRGTLERGKLADLVFLSAHPAEVPPEDISRITVLATLLDGVCIFGQDYVDELQTTDHTAQTPSHIEGSRD</sequence>
<comment type="caution">
    <text evidence="3">The sequence shown here is derived from an EMBL/GenBank/DDBJ whole genome shotgun (WGS) entry which is preliminary data.</text>
</comment>